<dbReference type="EMBL" id="LGRX02028524">
    <property type="protein sequence ID" value="KAK3247963.1"/>
    <property type="molecule type" value="Genomic_DNA"/>
</dbReference>
<feature type="transmembrane region" description="Helical" evidence="2">
    <location>
        <begin position="571"/>
        <end position="593"/>
    </location>
</feature>
<evidence type="ECO:0000256" key="2">
    <source>
        <dbReference type="SAM" id="Phobius"/>
    </source>
</evidence>
<dbReference type="Proteomes" id="UP001190700">
    <property type="component" value="Unassembled WGS sequence"/>
</dbReference>
<keyword evidence="4" id="KW-1185">Reference proteome</keyword>
<keyword evidence="2" id="KW-1133">Transmembrane helix</keyword>
<dbReference type="AlphaFoldDB" id="A0AAE0C405"/>
<gene>
    <name evidence="3" type="ORF">CYMTET_42553</name>
</gene>
<proteinExistence type="predicted"/>
<evidence type="ECO:0000313" key="4">
    <source>
        <dbReference type="Proteomes" id="UP001190700"/>
    </source>
</evidence>
<reference evidence="3 4" key="1">
    <citation type="journal article" date="2015" name="Genome Biol. Evol.">
        <title>Comparative Genomics of a Bacterivorous Green Alga Reveals Evolutionary Causalities and Consequences of Phago-Mixotrophic Mode of Nutrition.</title>
        <authorList>
            <person name="Burns J.A."/>
            <person name="Paasch A."/>
            <person name="Narechania A."/>
            <person name="Kim E."/>
        </authorList>
    </citation>
    <scope>NUCLEOTIDE SEQUENCE [LARGE SCALE GENOMIC DNA]</scope>
    <source>
        <strain evidence="3 4">PLY_AMNH</strain>
    </source>
</reference>
<evidence type="ECO:0000256" key="1">
    <source>
        <dbReference type="SAM" id="MobiDB-lite"/>
    </source>
</evidence>
<feature type="region of interest" description="Disordered" evidence="1">
    <location>
        <begin position="171"/>
        <end position="231"/>
    </location>
</feature>
<sequence>MWELDIELPRPLLLSNWPHPTGPVDSFTSKDASTTSIFDLVDVDKEVHPIFNDLLLRTLAIASSGAGPIGERHAKRQLLSSLDTDFYNEVVTPLRLDTELDKISIEEIYTHICEVWWCANPDGPKARHPVLPPLSAAYSGDHETHQDFVAEFDRVLREALSLLDSLRQSERPAERVSVPKFPPPRRDLHSKHGRTGVSFPPSKWRDNANRRDGKFHGRSKHGHRFAAPPFPRHGNYSQDLYTKHGACPAVGGACDSDAAATAHDMDCVVAAFQTAFDEEDDAAFAELCTLHDPPVVRSDPDPFTYPVNRDIGLRAQYAGLTAPAPSDPSMSARLAEARSVLSGLRDATAAAHAAADPKPGRISFGTVSVPQVVVPPPPANPTAAVPGTAAINPTPTIPPGSALAPLDAADPANFDNPFGGTFADRFALQVEQDPGLHFNSFALPDQPAVWGPPLSVIDTDTDSEDDFPIPDTVTVLSAAPTAAPRLARLTTGLLPFMALLGCATAAQGSVVQCTTAVVLPAVHPTWVTANPCSVSPELSPPALPPDPLQIFAFPPPLPFSNGYLPAFSSAYLFWTSGFWPGLWFMSSGIWLLASCGSCNRSYLL</sequence>
<accession>A0AAE0C405</accession>
<evidence type="ECO:0000313" key="3">
    <source>
        <dbReference type="EMBL" id="KAK3247963.1"/>
    </source>
</evidence>
<feature type="compositionally biased region" description="Basic and acidic residues" evidence="1">
    <location>
        <begin position="203"/>
        <end position="215"/>
    </location>
</feature>
<comment type="caution">
    <text evidence="3">The sequence shown here is derived from an EMBL/GenBank/DDBJ whole genome shotgun (WGS) entry which is preliminary data.</text>
</comment>
<protein>
    <submittedName>
        <fullName evidence="3">Uncharacterized protein</fullName>
    </submittedName>
</protein>
<keyword evidence="2" id="KW-0812">Transmembrane</keyword>
<name>A0AAE0C405_9CHLO</name>
<keyword evidence="2" id="KW-0472">Membrane</keyword>
<organism evidence="3 4">
    <name type="scientific">Cymbomonas tetramitiformis</name>
    <dbReference type="NCBI Taxonomy" id="36881"/>
    <lineage>
        <taxon>Eukaryota</taxon>
        <taxon>Viridiplantae</taxon>
        <taxon>Chlorophyta</taxon>
        <taxon>Pyramimonadophyceae</taxon>
        <taxon>Pyramimonadales</taxon>
        <taxon>Pyramimonadaceae</taxon>
        <taxon>Cymbomonas</taxon>
    </lineage>
</organism>